<evidence type="ECO:0000313" key="3">
    <source>
        <dbReference type="Proteomes" id="UP000606008"/>
    </source>
</evidence>
<feature type="domain" description="N-acetyltransferase" evidence="1">
    <location>
        <begin position="5"/>
        <end position="163"/>
    </location>
</feature>
<dbReference type="InterPro" id="IPR000182">
    <property type="entry name" value="GNAT_dom"/>
</dbReference>
<gene>
    <name evidence="2" type="ORF">F7231_00095</name>
</gene>
<dbReference type="Pfam" id="PF13508">
    <property type="entry name" value="Acetyltransf_7"/>
    <property type="match status" value="1"/>
</dbReference>
<dbReference type="Proteomes" id="UP000606008">
    <property type="component" value="Unassembled WGS sequence"/>
</dbReference>
<dbReference type="RefSeq" id="WP_166690469.1">
    <property type="nucleotide sequence ID" value="NZ_WAEL01000001.1"/>
</dbReference>
<organism evidence="2 3">
    <name type="scientific">Fibrivirga algicola</name>
    <dbReference type="NCBI Taxonomy" id="2950420"/>
    <lineage>
        <taxon>Bacteria</taxon>
        <taxon>Pseudomonadati</taxon>
        <taxon>Bacteroidota</taxon>
        <taxon>Cytophagia</taxon>
        <taxon>Cytophagales</taxon>
        <taxon>Spirosomataceae</taxon>
        <taxon>Fibrivirga</taxon>
    </lineage>
</organism>
<dbReference type="CDD" id="cd04301">
    <property type="entry name" value="NAT_SF"/>
    <property type="match status" value="1"/>
</dbReference>
<sequence>MITYQTYGGLPPEPMLGQLLDILSRLFISQSREAWLVDLTQKATTYLDFQTILAVADGQVVGCKLGYDWHLTADKPGEAAATKRTFYSWLGGVDPAYRGRGIAGALMQLQHEACQQAGYVAVRTHTYNQWRDMLIMNLRQGFQIIGTQPGKHGLTIMLEKELT</sequence>
<proteinExistence type="predicted"/>
<evidence type="ECO:0000313" key="2">
    <source>
        <dbReference type="EMBL" id="NID08556.1"/>
    </source>
</evidence>
<dbReference type="SUPFAM" id="SSF55729">
    <property type="entry name" value="Acyl-CoA N-acyltransferases (Nat)"/>
    <property type="match status" value="1"/>
</dbReference>
<dbReference type="Gene3D" id="3.40.630.30">
    <property type="match status" value="1"/>
</dbReference>
<reference evidence="3" key="1">
    <citation type="submission" date="2019-09" db="EMBL/GenBank/DDBJ databases">
        <authorList>
            <person name="Jung D.-H."/>
        </authorList>
    </citation>
    <scope>NUCLEOTIDE SEQUENCE [LARGE SCALE GENOMIC DNA]</scope>
    <source>
        <strain evidence="3">JA-25</strain>
    </source>
</reference>
<comment type="caution">
    <text evidence="2">The sequence shown here is derived from an EMBL/GenBank/DDBJ whole genome shotgun (WGS) entry which is preliminary data.</text>
</comment>
<accession>A0ABX0QBK7</accession>
<dbReference type="PROSITE" id="PS51186">
    <property type="entry name" value="GNAT"/>
    <property type="match status" value="1"/>
</dbReference>
<dbReference type="InterPro" id="IPR016181">
    <property type="entry name" value="Acyl_CoA_acyltransferase"/>
</dbReference>
<keyword evidence="3" id="KW-1185">Reference proteome</keyword>
<protein>
    <submittedName>
        <fullName evidence="2">GNAT family N-acetyltransferase</fullName>
    </submittedName>
</protein>
<dbReference type="EMBL" id="WAEL01000001">
    <property type="protein sequence ID" value="NID08556.1"/>
    <property type="molecule type" value="Genomic_DNA"/>
</dbReference>
<evidence type="ECO:0000259" key="1">
    <source>
        <dbReference type="PROSITE" id="PS51186"/>
    </source>
</evidence>
<name>A0ABX0QBK7_9BACT</name>
<reference evidence="3" key="2">
    <citation type="submission" date="2023-07" db="EMBL/GenBank/DDBJ databases">
        <authorList>
            <person name="Jung D.-H."/>
        </authorList>
    </citation>
    <scope>NUCLEOTIDE SEQUENCE [LARGE SCALE GENOMIC DNA]</scope>
    <source>
        <strain evidence="3">JA-25</strain>
    </source>
</reference>